<keyword evidence="4" id="KW-1185">Reference proteome</keyword>
<feature type="region of interest" description="Disordered" evidence="2">
    <location>
        <begin position="183"/>
        <end position="231"/>
    </location>
</feature>
<name>A0A7I9WTU8_9MYCO</name>
<comment type="caution">
    <text evidence="3">The sequence shown here is derived from an EMBL/GenBank/DDBJ whole genome shotgun (WGS) entry which is preliminary data.</text>
</comment>
<keyword evidence="1" id="KW-0175">Coiled coil</keyword>
<dbReference type="RefSeq" id="WP_193490666.1">
    <property type="nucleotide sequence ID" value="NZ_BAAAMC010000019.1"/>
</dbReference>
<dbReference type="Proteomes" id="UP000465241">
    <property type="component" value="Unassembled WGS sequence"/>
</dbReference>
<evidence type="ECO:0000313" key="3">
    <source>
        <dbReference type="EMBL" id="GFG60617.1"/>
    </source>
</evidence>
<feature type="coiled-coil region" evidence="1">
    <location>
        <begin position="266"/>
        <end position="293"/>
    </location>
</feature>
<evidence type="ECO:0000256" key="1">
    <source>
        <dbReference type="SAM" id="Coils"/>
    </source>
</evidence>
<evidence type="ECO:0000256" key="2">
    <source>
        <dbReference type="SAM" id="MobiDB-lite"/>
    </source>
</evidence>
<reference evidence="3 4" key="1">
    <citation type="journal article" date="2019" name="Emerg. Microbes Infect.">
        <title>Comprehensive subspecies identification of 175 nontuberculous mycobacteria species based on 7547 genomic profiles.</title>
        <authorList>
            <person name="Matsumoto Y."/>
            <person name="Kinjo T."/>
            <person name="Motooka D."/>
            <person name="Nabeya D."/>
            <person name="Jung N."/>
            <person name="Uechi K."/>
            <person name="Horii T."/>
            <person name="Iida T."/>
            <person name="Fujita J."/>
            <person name="Nakamura S."/>
        </authorList>
    </citation>
    <scope>NUCLEOTIDE SEQUENCE [LARGE SCALE GENOMIC DNA]</scope>
    <source>
        <strain evidence="3 4">JCM 13392</strain>
    </source>
</reference>
<protein>
    <submittedName>
        <fullName evidence="3">Uncharacterized protein</fullName>
    </submittedName>
</protein>
<gene>
    <name evidence="3" type="ORF">MMUR_47530</name>
</gene>
<sequence length="593" mass="60845">MTLTIADIERWDAGDVREVFHAASSRAQAVQDAADGIAELPAFTTWGGEAAEAAKTAIAKTRADLQAHGAEALAVANAARTAADEIERIKSELASVKADAAALGMEIDPVSGRVVAGPGFAGDPMELMLKQQQLQPRVDKLIGEANLVDMALANAIDTASGATMIPGGPQLPASDAPKSLEDMLVPPEARGPTGAPSEILAGGTTDPAQPENLGDALTDVAGQPVPTSPSAADRILDELTGQPTDDTPYTQSPLAGPIAAADPSVVNRQLAKVQAAEQNVKAAQAALDEAAAENYTAGAGGGPNRGATDLLTQKLFDARRELTDQRQILEDLNFAVTESGGQGVKIPSLPENANVQSLPPEPSKLAEASRALSEGSFGIIPDYVETADVLTNWGEHSGAEQTQAILDIAGSVPLPGGKLVTEGVEHGLDALGVVGRHADDIPTDVPTPHVSADDVPSSPDVPDVDVPVSADVPNVDSPNVDVPRSAADDIAPEYPAPPPMIQGPGGEVLPLVPEDAVGSVVGSGKGLMFDIPAGTEGLDPRVVGVRVMDPVVSGPYPYPNGYVVYQNAAGQAVNPVTGNTVGRSDPYWHIPLQ</sequence>
<accession>A0A7I9WTU8</accession>
<organism evidence="3 4">
    <name type="scientific">Mycolicibacterium murale</name>
    <dbReference type="NCBI Taxonomy" id="182220"/>
    <lineage>
        <taxon>Bacteria</taxon>
        <taxon>Bacillati</taxon>
        <taxon>Actinomycetota</taxon>
        <taxon>Actinomycetes</taxon>
        <taxon>Mycobacteriales</taxon>
        <taxon>Mycobacteriaceae</taxon>
        <taxon>Mycolicibacterium</taxon>
    </lineage>
</organism>
<dbReference type="EMBL" id="BLKT01000003">
    <property type="protein sequence ID" value="GFG60617.1"/>
    <property type="molecule type" value="Genomic_DNA"/>
</dbReference>
<dbReference type="AlphaFoldDB" id="A0A7I9WTU8"/>
<evidence type="ECO:0000313" key="4">
    <source>
        <dbReference type="Proteomes" id="UP000465241"/>
    </source>
</evidence>
<proteinExistence type="predicted"/>